<gene>
    <name evidence="7" type="primary">20199250</name>
    <name evidence="6" type="ORF">HELRODRAFT_161614</name>
</gene>
<keyword evidence="1" id="KW-0479">Metal-binding</keyword>
<dbReference type="CTD" id="20199250"/>
<evidence type="ECO:0000256" key="2">
    <source>
        <dbReference type="ARBA" id="ARBA00022771"/>
    </source>
</evidence>
<dbReference type="EMBL" id="KB096742">
    <property type="protein sequence ID" value="ESO02356.1"/>
    <property type="molecule type" value="Genomic_DNA"/>
</dbReference>
<dbReference type="InterPro" id="IPR013083">
    <property type="entry name" value="Znf_RING/FYVE/PHD"/>
</dbReference>
<dbReference type="Gene3D" id="3.30.40.10">
    <property type="entry name" value="Zinc/RING finger domain, C3HC4 (zinc finger)"/>
    <property type="match status" value="1"/>
</dbReference>
<keyword evidence="4" id="KW-0175">Coiled coil</keyword>
<dbReference type="InterPro" id="IPR019786">
    <property type="entry name" value="Zinc_finger_PHD-type_CS"/>
</dbReference>
<dbReference type="OrthoDB" id="10072198at2759"/>
<dbReference type="KEGG" id="hro:HELRODRAFT_161614"/>
<dbReference type="PANTHER" id="PTHR37445">
    <property type="entry name" value="PROTEIN CBG24663"/>
    <property type="match status" value="1"/>
</dbReference>
<evidence type="ECO:0000259" key="5">
    <source>
        <dbReference type="SMART" id="SM00249"/>
    </source>
</evidence>
<dbReference type="InterPro" id="IPR011011">
    <property type="entry name" value="Znf_FYVE_PHD"/>
</dbReference>
<accession>T1ERQ0</accession>
<dbReference type="PROSITE" id="PS01359">
    <property type="entry name" value="ZF_PHD_1"/>
    <property type="match status" value="1"/>
</dbReference>
<dbReference type="GO" id="GO:0008270">
    <property type="term" value="F:zinc ion binding"/>
    <property type="evidence" value="ECO:0007669"/>
    <property type="project" value="UniProtKB-KW"/>
</dbReference>
<evidence type="ECO:0000256" key="3">
    <source>
        <dbReference type="ARBA" id="ARBA00022833"/>
    </source>
</evidence>
<feature type="coiled-coil region" evidence="4">
    <location>
        <begin position="64"/>
        <end position="91"/>
    </location>
</feature>
<dbReference type="AlphaFoldDB" id="T1ERQ0"/>
<dbReference type="EnsemblMetazoa" id="HelroT161614">
    <property type="protein sequence ID" value="HelroP161614"/>
    <property type="gene ID" value="HelroG161614"/>
</dbReference>
<dbReference type="GeneID" id="20199250"/>
<evidence type="ECO:0000313" key="6">
    <source>
        <dbReference type="EMBL" id="ESO02356.1"/>
    </source>
</evidence>
<dbReference type="InterPro" id="IPR001965">
    <property type="entry name" value="Znf_PHD"/>
</dbReference>
<evidence type="ECO:0000256" key="1">
    <source>
        <dbReference type="ARBA" id="ARBA00022723"/>
    </source>
</evidence>
<dbReference type="SUPFAM" id="SSF57903">
    <property type="entry name" value="FYVE/PHD zinc finger"/>
    <property type="match status" value="1"/>
</dbReference>
<evidence type="ECO:0000313" key="7">
    <source>
        <dbReference type="EnsemblMetazoa" id="HelroP161614"/>
    </source>
</evidence>
<organism evidence="7 8">
    <name type="scientific">Helobdella robusta</name>
    <name type="common">Californian leech</name>
    <dbReference type="NCBI Taxonomy" id="6412"/>
    <lineage>
        <taxon>Eukaryota</taxon>
        <taxon>Metazoa</taxon>
        <taxon>Spiralia</taxon>
        <taxon>Lophotrochozoa</taxon>
        <taxon>Annelida</taxon>
        <taxon>Clitellata</taxon>
        <taxon>Hirudinea</taxon>
        <taxon>Rhynchobdellida</taxon>
        <taxon>Glossiphoniidae</taxon>
        <taxon>Helobdella</taxon>
    </lineage>
</organism>
<proteinExistence type="predicted"/>
<keyword evidence="8" id="KW-1185">Reference proteome</keyword>
<feature type="domain" description="Zinc finger PHD-type" evidence="5">
    <location>
        <begin position="6"/>
        <end position="59"/>
    </location>
</feature>
<dbReference type="HOGENOM" id="CLU_000680_29_0_1"/>
<dbReference type="RefSeq" id="XP_009019764.1">
    <property type="nucleotide sequence ID" value="XM_009021516.1"/>
</dbReference>
<protein>
    <recommendedName>
        <fullName evidence="5">Zinc finger PHD-type domain-containing protein</fullName>
    </recommendedName>
</protein>
<dbReference type="InParanoid" id="T1ERQ0"/>
<dbReference type="PANTHER" id="PTHR37445:SF3">
    <property type="entry name" value="ZINC FINGER PHD-TYPE DOMAIN-CONTAINING PROTEIN"/>
    <property type="match status" value="1"/>
</dbReference>
<sequence>MAEKNKCQTCNKVTGAKDILHCRFCCSAAVHWRCIGMSDSTMKELQQPNNFVWMCNSCIGQIELFRLNSQLNEMSVEIRKLQESNAKISDQVNYIQDKLDSGEIDNNFGDKITTLQENLKKSYADTLKDVVVANVVKVNNRVTNMNDGIQALKVEVIKTKETIQSISEIEERSCNLIIFRLKENVDLSVSDGRREDDENISRILGTILKDKVDKFDVVKQFRLGKKTEKTRPLLVRLKSKSLKNLIMENLSNLKNLDEDLRGISVGHDLTKEQRNDCKKTD</sequence>
<name>T1ERQ0_HELRO</name>
<reference evidence="8" key="1">
    <citation type="submission" date="2012-12" db="EMBL/GenBank/DDBJ databases">
        <authorList>
            <person name="Hellsten U."/>
            <person name="Grimwood J."/>
            <person name="Chapman J.A."/>
            <person name="Shapiro H."/>
            <person name="Aerts A."/>
            <person name="Otillar R.P."/>
            <person name="Terry A.Y."/>
            <person name="Boore J.L."/>
            <person name="Simakov O."/>
            <person name="Marletaz F."/>
            <person name="Cho S.-J."/>
            <person name="Edsinger-Gonzales E."/>
            <person name="Havlak P."/>
            <person name="Kuo D.-H."/>
            <person name="Larsson T."/>
            <person name="Lv J."/>
            <person name="Arendt D."/>
            <person name="Savage R."/>
            <person name="Osoegawa K."/>
            <person name="de Jong P."/>
            <person name="Lindberg D.R."/>
            <person name="Seaver E.C."/>
            <person name="Weisblat D.A."/>
            <person name="Putnam N.H."/>
            <person name="Grigoriev I.V."/>
            <person name="Rokhsar D.S."/>
        </authorList>
    </citation>
    <scope>NUCLEOTIDE SEQUENCE</scope>
</reference>
<reference evidence="6 8" key="2">
    <citation type="journal article" date="2013" name="Nature">
        <title>Insights into bilaterian evolution from three spiralian genomes.</title>
        <authorList>
            <person name="Simakov O."/>
            <person name="Marletaz F."/>
            <person name="Cho S.J."/>
            <person name="Edsinger-Gonzales E."/>
            <person name="Havlak P."/>
            <person name="Hellsten U."/>
            <person name="Kuo D.H."/>
            <person name="Larsson T."/>
            <person name="Lv J."/>
            <person name="Arendt D."/>
            <person name="Savage R."/>
            <person name="Osoegawa K."/>
            <person name="de Jong P."/>
            <person name="Grimwood J."/>
            <person name="Chapman J.A."/>
            <person name="Shapiro H."/>
            <person name="Aerts A."/>
            <person name="Otillar R.P."/>
            <person name="Terry A.Y."/>
            <person name="Boore J.L."/>
            <person name="Grigoriev I.V."/>
            <person name="Lindberg D.R."/>
            <person name="Seaver E.C."/>
            <person name="Weisblat D.A."/>
            <person name="Putnam N.H."/>
            <person name="Rokhsar D.S."/>
        </authorList>
    </citation>
    <scope>NUCLEOTIDE SEQUENCE</scope>
</reference>
<dbReference type="SMART" id="SM00249">
    <property type="entry name" value="PHD"/>
    <property type="match status" value="1"/>
</dbReference>
<reference evidence="7" key="3">
    <citation type="submission" date="2015-06" db="UniProtKB">
        <authorList>
            <consortium name="EnsemblMetazoa"/>
        </authorList>
    </citation>
    <scope>IDENTIFICATION</scope>
</reference>
<evidence type="ECO:0000256" key="4">
    <source>
        <dbReference type="SAM" id="Coils"/>
    </source>
</evidence>
<dbReference type="Proteomes" id="UP000015101">
    <property type="component" value="Unassembled WGS sequence"/>
</dbReference>
<keyword evidence="3" id="KW-0862">Zinc</keyword>
<keyword evidence="2" id="KW-0863">Zinc-finger</keyword>
<evidence type="ECO:0000313" key="8">
    <source>
        <dbReference type="Proteomes" id="UP000015101"/>
    </source>
</evidence>
<dbReference type="EMBL" id="AMQM01000863">
    <property type="status" value="NOT_ANNOTATED_CDS"/>
    <property type="molecule type" value="Genomic_DNA"/>
</dbReference>